<evidence type="ECO:0000313" key="3">
    <source>
        <dbReference type="Proteomes" id="UP001153636"/>
    </source>
</evidence>
<proteinExistence type="predicted"/>
<gene>
    <name evidence="2" type="ORF">PSYICH_LOCUS9081</name>
</gene>
<evidence type="ECO:0000313" key="2">
    <source>
        <dbReference type="EMBL" id="CAH1108664.1"/>
    </source>
</evidence>
<dbReference type="AlphaFoldDB" id="A0A9P0GAS6"/>
<evidence type="ECO:0000259" key="1">
    <source>
        <dbReference type="Pfam" id="PF09811"/>
    </source>
</evidence>
<dbReference type="Proteomes" id="UP001153636">
    <property type="component" value="Chromosome 3"/>
</dbReference>
<dbReference type="InterPro" id="IPR019191">
    <property type="entry name" value="Essential_protein_Yae1_N"/>
</dbReference>
<dbReference type="OrthoDB" id="20086at2759"/>
<accession>A0A9P0GAS6</accession>
<dbReference type="Pfam" id="PF09811">
    <property type="entry name" value="Yae1_N"/>
    <property type="match status" value="1"/>
</dbReference>
<sequence>MDLEEMNDITQTSNKIQNISRKTGLREGITAGRDSNFQKSFDRGFEEGFKNGFLLGKYKGTLSAKSKQTSTEEKLHPLLEHASRGSCDICKNSESIPNKEDIDTLIDTQKKSFKNTVQILNLEFKEGISDDQI</sequence>
<feature type="domain" description="Essential protein Yae1 N-terminal" evidence="1">
    <location>
        <begin position="26"/>
        <end position="62"/>
    </location>
</feature>
<organism evidence="2 3">
    <name type="scientific">Psylliodes chrysocephalus</name>
    <dbReference type="NCBI Taxonomy" id="3402493"/>
    <lineage>
        <taxon>Eukaryota</taxon>
        <taxon>Metazoa</taxon>
        <taxon>Ecdysozoa</taxon>
        <taxon>Arthropoda</taxon>
        <taxon>Hexapoda</taxon>
        <taxon>Insecta</taxon>
        <taxon>Pterygota</taxon>
        <taxon>Neoptera</taxon>
        <taxon>Endopterygota</taxon>
        <taxon>Coleoptera</taxon>
        <taxon>Polyphaga</taxon>
        <taxon>Cucujiformia</taxon>
        <taxon>Chrysomeloidea</taxon>
        <taxon>Chrysomelidae</taxon>
        <taxon>Galerucinae</taxon>
        <taxon>Alticini</taxon>
        <taxon>Psylliodes</taxon>
    </lineage>
</organism>
<dbReference type="EMBL" id="OV651815">
    <property type="protein sequence ID" value="CAH1108664.1"/>
    <property type="molecule type" value="Genomic_DNA"/>
</dbReference>
<protein>
    <recommendedName>
        <fullName evidence="1">Essential protein Yae1 N-terminal domain-containing protein</fullName>
    </recommendedName>
</protein>
<reference evidence="2" key="1">
    <citation type="submission" date="2022-01" db="EMBL/GenBank/DDBJ databases">
        <authorList>
            <person name="King R."/>
        </authorList>
    </citation>
    <scope>NUCLEOTIDE SEQUENCE</scope>
</reference>
<keyword evidence="3" id="KW-1185">Reference proteome</keyword>
<name>A0A9P0GAS6_9CUCU</name>